<keyword evidence="3" id="KW-1185">Reference proteome</keyword>
<dbReference type="EMBL" id="PYSV01000003">
    <property type="protein sequence ID" value="PTA69071.1"/>
    <property type="molecule type" value="Genomic_DNA"/>
</dbReference>
<evidence type="ECO:0000313" key="2">
    <source>
        <dbReference type="EMBL" id="PTA69071.1"/>
    </source>
</evidence>
<dbReference type="OrthoDB" id="1645186at2"/>
<name>A0A2T3WAY5_9DEIO</name>
<dbReference type="InterPro" id="IPR051678">
    <property type="entry name" value="AGP_Transferase"/>
</dbReference>
<evidence type="ECO:0000259" key="1">
    <source>
        <dbReference type="Pfam" id="PF01636"/>
    </source>
</evidence>
<dbReference type="Gene3D" id="1.20.58.840">
    <property type="match status" value="1"/>
</dbReference>
<dbReference type="RefSeq" id="WP_107136929.1">
    <property type="nucleotide sequence ID" value="NZ_PYSV01000003.1"/>
</dbReference>
<dbReference type="Proteomes" id="UP000240317">
    <property type="component" value="Unassembled WGS sequence"/>
</dbReference>
<proteinExistence type="predicted"/>
<accession>A0A2T3WAY5</accession>
<evidence type="ECO:0000313" key="3">
    <source>
        <dbReference type="Proteomes" id="UP000240317"/>
    </source>
</evidence>
<dbReference type="InterPro" id="IPR002575">
    <property type="entry name" value="Aminoglycoside_PTrfase"/>
</dbReference>
<gene>
    <name evidence="2" type="ORF">C8263_04585</name>
</gene>
<feature type="domain" description="Aminoglycoside phosphotransferase" evidence="1">
    <location>
        <begin position="26"/>
        <end position="283"/>
    </location>
</feature>
<sequence length="336" mass="36083">MSADPGLDPAALLAVVRAHFGWAADTVTFLPQGTSHAYRAQGPDGPLFLKVQPDSPYGVRATARALAEAPLLGALRAAGLPHVPRPIPTRTGGWAAPLGGLTVFASAWIDGEPLGEGWANALPELAERLGQLHRMAGELTRALPALPVPPEDFALPFDERLTGALDTLARLPAHARPALVRLAGLLLPHAPLIRSLLTRAREGAARAQASAPPFVVCHTDAHSGNVMRGRNGELWLIDWETARLAPPEHDLWLLGRQLPALLPAYARGLGRPFTPDPERLAFYVRRRALEDLAEDVRWLLHEAPTPQTEAHSLALIERFMLPALLSAEADVAALEG</sequence>
<dbReference type="Gene3D" id="3.30.200.20">
    <property type="entry name" value="Phosphorylase Kinase, domain 1"/>
    <property type="match status" value="1"/>
</dbReference>
<dbReference type="Gene3D" id="1.10.510.10">
    <property type="entry name" value="Transferase(Phosphotransferase) domain 1"/>
    <property type="match status" value="1"/>
</dbReference>
<protein>
    <recommendedName>
        <fullName evidence="1">Aminoglycoside phosphotransferase domain-containing protein</fullName>
    </recommendedName>
</protein>
<organism evidence="2 3">
    <name type="scientific">Deinococcus arcticus</name>
    <dbReference type="NCBI Taxonomy" id="2136176"/>
    <lineage>
        <taxon>Bacteria</taxon>
        <taxon>Thermotogati</taxon>
        <taxon>Deinococcota</taxon>
        <taxon>Deinococci</taxon>
        <taxon>Deinococcales</taxon>
        <taxon>Deinococcaceae</taxon>
        <taxon>Deinococcus</taxon>
    </lineage>
</organism>
<dbReference type="SUPFAM" id="SSF56112">
    <property type="entry name" value="Protein kinase-like (PK-like)"/>
    <property type="match status" value="1"/>
</dbReference>
<comment type="caution">
    <text evidence="2">The sequence shown here is derived from an EMBL/GenBank/DDBJ whole genome shotgun (WGS) entry which is preliminary data.</text>
</comment>
<reference evidence="2 3" key="1">
    <citation type="submission" date="2018-03" db="EMBL/GenBank/DDBJ databases">
        <title>Draft genome of Deinococcus sp. OD32.</title>
        <authorList>
            <person name="Wang X.-P."/>
            <person name="Du Z.-J."/>
        </authorList>
    </citation>
    <scope>NUCLEOTIDE SEQUENCE [LARGE SCALE GENOMIC DNA]</scope>
    <source>
        <strain evidence="2 3">OD32</strain>
    </source>
</reference>
<dbReference type="InterPro" id="IPR011009">
    <property type="entry name" value="Kinase-like_dom_sf"/>
</dbReference>
<dbReference type="PANTHER" id="PTHR21310">
    <property type="entry name" value="AMINOGLYCOSIDE PHOSPHOTRANSFERASE-RELATED-RELATED"/>
    <property type="match status" value="1"/>
</dbReference>
<dbReference type="Pfam" id="PF01636">
    <property type="entry name" value="APH"/>
    <property type="match status" value="1"/>
</dbReference>
<dbReference type="AlphaFoldDB" id="A0A2T3WAY5"/>